<dbReference type="PANTHER" id="PTHR21660:SF1">
    <property type="entry name" value="ACYL-COENZYME A THIOESTERASE 13"/>
    <property type="match status" value="1"/>
</dbReference>
<dbReference type="PANTHER" id="PTHR21660">
    <property type="entry name" value="THIOESTERASE SUPERFAMILY MEMBER-RELATED"/>
    <property type="match status" value="1"/>
</dbReference>
<dbReference type="OrthoDB" id="9813282at2"/>
<dbReference type="InterPro" id="IPR029069">
    <property type="entry name" value="HotDog_dom_sf"/>
</dbReference>
<dbReference type="CDD" id="cd03443">
    <property type="entry name" value="PaaI_thioesterase"/>
    <property type="match status" value="1"/>
</dbReference>
<proteinExistence type="inferred from homology"/>
<reference evidence="4 5" key="1">
    <citation type="submission" date="2018-11" db="EMBL/GenBank/DDBJ databases">
        <title>Complete genome sequence of Nocardioides baekrokdamisoli strain KCTC 39748.</title>
        <authorList>
            <person name="Kang S.W."/>
            <person name="Lee K.C."/>
            <person name="Kim K.K."/>
            <person name="Kim J.S."/>
            <person name="Kim D.S."/>
            <person name="Ko S.H."/>
            <person name="Yang S.H."/>
            <person name="Shin Y.K."/>
            <person name="Lee J.S."/>
        </authorList>
    </citation>
    <scope>NUCLEOTIDE SEQUENCE [LARGE SCALE GENOMIC DNA]</scope>
    <source>
        <strain evidence="4 5">KCTC 39748</strain>
    </source>
</reference>
<dbReference type="InterPro" id="IPR006683">
    <property type="entry name" value="Thioestr_dom"/>
</dbReference>
<keyword evidence="5" id="KW-1185">Reference proteome</keyword>
<dbReference type="RefSeq" id="WP_125569901.1">
    <property type="nucleotide sequence ID" value="NZ_AP019307.1"/>
</dbReference>
<dbReference type="NCBIfam" id="TIGR00369">
    <property type="entry name" value="unchar_dom_1"/>
    <property type="match status" value="1"/>
</dbReference>
<protein>
    <recommendedName>
        <fullName evidence="3">Thioesterase domain-containing protein</fullName>
    </recommendedName>
</protein>
<evidence type="ECO:0000259" key="3">
    <source>
        <dbReference type="Pfam" id="PF03061"/>
    </source>
</evidence>
<keyword evidence="2" id="KW-0378">Hydrolase</keyword>
<dbReference type="InterPro" id="IPR003736">
    <property type="entry name" value="PAAI_dom"/>
</dbReference>
<gene>
    <name evidence="4" type="ORF">Back2_29130</name>
</gene>
<evidence type="ECO:0000313" key="5">
    <source>
        <dbReference type="Proteomes" id="UP000271573"/>
    </source>
</evidence>
<name>A0A3G9IK13_9ACTN</name>
<dbReference type="GO" id="GO:0047617">
    <property type="term" value="F:fatty acyl-CoA hydrolase activity"/>
    <property type="evidence" value="ECO:0007669"/>
    <property type="project" value="InterPro"/>
</dbReference>
<sequence length="153" mass="16680">MSTPNPAYLDAVRDLVRHGSYPHLLGMELTELEPDRCVVGLEVAERHLQPYGIVHGGVLASLLDTATFWAAFVRLPHDTGLVNVDLKLNYLEAVPPNAGRLLTEGRCIRPGRTLSYTEAYVRDAAGRLIAHATSTVMALPGKGLPIDLPKFLD</sequence>
<dbReference type="Gene3D" id="3.10.129.10">
    <property type="entry name" value="Hotdog Thioesterase"/>
    <property type="match status" value="1"/>
</dbReference>
<evidence type="ECO:0000256" key="1">
    <source>
        <dbReference type="ARBA" id="ARBA00008324"/>
    </source>
</evidence>
<dbReference type="Proteomes" id="UP000271573">
    <property type="component" value="Chromosome"/>
</dbReference>
<evidence type="ECO:0000313" key="4">
    <source>
        <dbReference type="EMBL" id="BBH18626.1"/>
    </source>
</evidence>
<comment type="similarity">
    <text evidence="1">Belongs to the thioesterase PaaI family.</text>
</comment>
<evidence type="ECO:0000256" key="2">
    <source>
        <dbReference type="ARBA" id="ARBA00022801"/>
    </source>
</evidence>
<dbReference type="Pfam" id="PF03061">
    <property type="entry name" value="4HBT"/>
    <property type="match status" value="1"/>
</dbReference>
<dbReference type="AlphaFoldDB" id="A0A3G9IK13"/>
<dbReference type="SUPFAM" id="SSF54637">
    <property type="entry name" value="Thioesterase/thiol ester dehydrase-isomerase"/>
    <property type="match status" value="1"/>
</dbReference>
<organism evidence="4 5">
    <name type="scientific">Nocardioides baekrokdamisoli</name>
    <dbReference type="NCBI Taxonomy" id="1804624"/>
    <lineage>
        <taxon>Bacteria</taxon>
        <taxon>Bacillati</taxon>
        <taxon>Actinomycetota</taxon>
        <taxon>Actinomycetes</taxon>
        <taxon>Propionibacteriales</taxon>
        <taxon>Nocardioidaceae</taxon>
        <taxon>Nocardioides</taxon>
    </lineage>
</organism>
<dbReference type="InterPro" id="IPR039298">
    <property type="entry name" value="ACOT13"/>
</dbReference>
<dbReference type="KEGG" id="nbe:Back2_29130"/>
<dbReference type="EMBL" id="AP019307">
    <property type="protein sequence ID" value="BBH18626.1"/>
    <property type="molecule type" value="Genomic_DNA"/>
</dbReference>
<feature type="domain" description="Thioesterase" evidence="3">
    <location>
        <begin position="51"/>
        <end position="129"/>
    </location>
</feature>
<accession>A0A3G9IK13</accession>